<keyword evidence="1" id="KW-0812">Transmembrane</keyword>
<evidence type="ECO:0000256" key="1">
    <source>
        <dbReference type="SAM" id="Phobius"/>
    </source>
</evidence>
<organism evidence="2">
    <name type="scientific">freshwater metagenome</name>
    <dbReference type="NCBI Taxonomy" id="449393"/>
    <lineage>
        <taxon>unclassified sequences</taxon>
        <taxon>metagenomes</taxon>
        <taxon>ecological metagenomes</taxon>
    </lineage>
</organism>
<dbReference type="AlphaFoldDB" id="A0A6J6YP82"/>
<accession>A0A6J6YP82</accession>
<evidence type="ECO:0000313" key="2">
    <source>
        <dbReference type="EMBL" id="CAB4811300.1"/>
    </source>
</evidence>
<proteinExistence type="predicted"/>
<gene>
    <name evidence="2" type="ORF">UFOPK3004_01262</name>
</gene>
<feature type="transmembrane region" description="Helical" evidence="1">
    <location>
        <begin position="33"/>
        <end position="52"/>
    </location>
</feature>
<keyword evidence="1" id="KW-0472">Membrane</keyword>
<protein>
    <submittedName>
        <fullName evidence="2">Unannotated protein</fullName>
    </submittedName>
</protein>
<reference evidence="2" key="1">
    <citation type="submission" date="2020-05" db="EMBL/GenBank/DDBJ databases">
        <authorList>
            <person name="Chiriac C."/>
            <person name="Salcher M."/>
            <person name="Ghai R."/>
            <person name="Kavagutti S V."/>
        </authorList>
    </citation>
    <scope>NUCLEOTIDE SEQUENCE</scope>
</reference>
<name>A0A6J6YP82_9ZZZZ</name>
<dbReference type="EMBL" id="CAFAAL010000122">
    <property type="protein sequence ID" value="CAB4811300.1"/>
    <property type="molecule type" value="Genomic_DNA"/>
</dbReference>
<keyword evidence="1" id="KW-1133">Transmembrane helix</keyword>
<sequence>MIRPTSWPLGRGTSGGISPTCQPFSALVYPSSIMALAPMYMTLMASVISMVCRGYSRSMSGTGDLSSLVPLPTRAKSWDTSRSGASVTNPEFGWPPNWLRSPPVTSIACSSRSVEAKLSNQPGSWQCSISRTLANPTVAKSSVVTTPTTARHLAR</sequence>